<evidence type="ECO:0000313" key="2">
    <source>
        <dbReference type="EMBL" id="KAK9843382.1"/>
    </source>
</evidence>
<accession>A0AAW1SC36</accession>
<dbReference type="Proteomes" id="UP001485043">
    <property type="component" value="Unassembled WGS sequence"/>
</dbReference>
<comment type="caution">
    <text evidence="2">The sequence shown here is derived from an EMBL/GenBank/DDBJ whole genome shotgun (WGS) entry which is preliminary data.</text>
</comment>
<sequence length="548" mass="58912">MQQIAAAGLPAQGGSEAVLPAYAANWQGAPQAQPHWTHPSRQATAHLQPQQEVGAKRSRANTTWMGGEMHVPISDAELQLAGWATGVPARQHEDEQRLFNRACFGLPVAAVQSTGRSKHTDALPHGRCLFHEAKPPLVGCTPLWKPLLVQSEHESVLPDGRCFRAALPASGELRSVQSHHEDTLRALRARRPLPADGKLLAQPSLVLCQEAGAPPTVKDTCHSTEYTESLPADNANPAQPHVPIPQHEGTSFPTSTIDRVTEMLSAGRVPPTEPHTHDPQHVETSSPVQKSCRCLGPHPADGAHMAHPHEDAPQHEGTSLHGPPRCPANEHLPPCAHQAQPHEAAPQHEGTSSHGQPRCPANEHRPTCAHQAQPLEAACQHDSPAPGVNHPSFAAAALLDYSTHHPCGDQAEAVKPPCSLERRGPVSDDQRSHLDQPGAALQQYQPMLSEEIAELVWKAALAEAASWDPASPPPVLQTGESLVHAFLQPQEGLRHAFLQPRLSCKRPSRLNSPDKLVDTSSEQAPVPQPDPARSFIGLGIPGVWTQEA</sequence>
<feature type="region of interest" description="Disordered" evidence="1">
    <location>
        <begin position="504"/>
        <end position="533"/>
    </location>
</feature>
<feature type="region of interest" description="Disordered" evidence="1">
    <location>
        <begin position="408"/>
        <end position="436"/>
    </location>
</feature>
<evidence type="ECO:0000313" key="3">
    <source>
        <dbReference type="Proteomes" id="UP001485043"/>
    </source>
</evidence>
<protein>
    <submittedName>
        <fullName evidence="2">Uncharacterized protein</fullName>
    </submittedName>
</protein>
<feature type="region of interest" description="Disordered" evidence="1">
    <location>
        <begin position="227"/>
        <end position="253"/>
    </location>
</feature>
<reference evidence="2 3" key="1">
    <citation type="journal article" date="2024" name="Nat. Commun.">
        <title>Phylogenomics reveals the evolutionary origins of lichenization in chlorophyte algae.</title>
        <authorList>
            <person name="Puginier C."/>
            <person name="Libourel C."/>
            <person name="Otte J."/>
            <person name="Skaloud P."/>
            <person name="Haon M."/>
            <person name="Grisel S."/>
            <person name="Petersen M."/>
            <person name="Berrin J.G."/>
            <person name="Delaux P.M."/>
            <person name="Dal Grande F."/>
            <person name="Keller J."/>
        </authorList>
    </citation>
    <scope>NUCLEOTIDE SEQUENCE [LARGE SCALE GENOMIC DNA]</scope>
    <source>
        <strain evidence="2 3">SAG 2523</strain>
    </source>
</reference>
<name>A0AAW1SC36_9CHLO</name>
<gene>
    <name evidence="2" type="ORF">WJX84_000189</name>
</gene>
<feature type="compositionally biased region" description="Basic and acidic residues" evidence="1">
    <location>
        <begin position="420"/>
        <end position="434"/>
    </location>
</feature>
<organism evidence="2 3">
    <name type="scientific">Apatococcus fuscideae</name>
    <dbReference type="NCBI Taxonomy" id="2026836"/>
    <lineage>
        <taxon>Eukaryota</taxon>
        <taxon>Viridiplantae</taxon>
        <taxon>Chlorophyta</taxon>
        <taxon>core chlorophytes</taxon>
        <taxon>Trebouxiophyceae</taxon>
        <taxon>Chlorellales</taxon>
        <taxon>Chlorellaceae</taxon>
        <taxon>Apatococcus</taxon>
    </lineage>
</organism>
<dbReference type="AlphaFoldDB" id="A0AAW1SC36"/>
<proteinExistence type="predicted"/>
<evidence type="ECO:0000256" key="1">
    <source>
        <dbReference type="SAM" id="MobiDB-lite"/>
    </source>
</evidence>
<keyword evidence="3" id="KW-1185">Reference proteome</keyword>
<feature type="region of interest" description="Disordered" evidence="1">
    <location>
        <begin position="267"/>
        <end position="367"/>
    </location>
</feature>
<feature type="compositionally biased region" description="Low complexity" evidence="1">
    <location>
        <begin position="333"/>
        <end position="349"/>
    </location>
</feature>
<dbReference type="EMBL" id="JALJOV010001694">
    <property type="protein sequence ID" value="KAK9843382.1"/>
    <property type="molecule type" value="Genomic_DNA"/>
</dbReference>